<gene>
    <name evidence="1" type="ORF">M622_17935</name>
</gene>
<dbReference type="RefSeq" id="WP_021250257.1">
    <property type="nucleotide sequence ID" value="NZ_ATJV01000072.1"/>
</dbReference>
<sequence length="221" mass="23018">MTQDSQRIERDVQAALEAEPARIAERVRTITLEALTRGVVDTQALREVTQAVLRGAQAAAPRLVDGQTEAIKDAVRGLDEALASAAQATQLAMQEAIGRSGEFSREGLKHSVEQLSRLEGDFVAALGDAARQTSGVAQATLRDLAEHASNSGTAVGARVQTAVLELGHAMSALARAQVDSGMRALGAQAELLAGMAAGVLRGLADRLQQDGSAKSAADRDD</sequence>
<dbReference type="AlphaFoldDB" id="S9ZJC0"/>
<dbReference type="eggNOG" id="ENOG5032UPR">
    <property type="taxonomic scope" value="Bacteria"/>
</dbReference>
<dbReference type="Proteomes" id="UP000015455">
    <property type="component" value="Unassembled WGS sequence"/>
</dbReference>
<protein>
    <submittedName>
        <fullName evidence="1">Uncharacterized protein</fullName>
    </submittedName>
</protein>
<organism evidence="1 2">
    <name type="scientific">Thauera terpenica 58Eu</name>
    <dbReference type="NCBI Taxonomy" id="1348657"/>
    <lineage>
        <taxon>Bacteria</taxon>
        <taxon>Pseudomonadati</taxon>
        <taxon>Pseudomonadota</taxon>
        <taxon>Betaproteobacteria</taxon>
        <taxon>Rhodocyclales</taxon>
        <taxon>Zoogloeaceae</taxon>
        <taxon>Thauera</taxon>
    </lineage>
</organism>
<comment type="caution">
    <text evidence="1">The sequence shown here is derived from an EMBL/GenBank/DDBJ whole genome shotgun (WGS) entry which is preliminary data.</text>
</comment>
<keyword evidence="2" id="KW-1185">Reference proteome</keyword>
<name>S9ZJC0_9RHOO</name>
<dbReference type="InterPro" id="IPR046708">
    <property type="entry name" value="DUF6781"/>
</dbReference>
<dbReference type="PATRIC" id="fig|1348657.5.peg.2854"/>
<evidence type="ECO:0000313" key="2">
    <source>
        <dbReference type="Proteomes" id="UP000015455"/>
    </source>
</evidence>
<evidence type="ECO:0000313" key="1">
    <source>
        <dbReference type="EMBL" id="EPZ14666.1"/>
    </source>
</evidence>
<proteinExistence type="predicted"/>
<dbReference type="STRING" id="1348657.M622_17935"/>
<dbReference type="Pfam" id="PF20572">
    <property type="entry name" value="DUF6781"/>
    <property type="match status" value="1"/>
</dbReference>
<dbReference type="OrthoDB" id="8538784at2"/>
<dbReference type="EMBL" id="ATJV01000072">
    <property type="protein sequence ID" value="EPZ14666.1"/>
    <property type="molecule type" value="Genomic_DNA"/>
</dbReference>
<accession>S9ZJC0</accession>
<reference evidence="1 2" key="1">
    <citation type="submission" date="2013-06" db="EMBL/GenBank/DDBJ databases">
        <title>Draft genome sequence of Thauera terpenica.</title>
        <authorList>
            <person name="Liu B."/>
            <person name="Frostegard A.H."/>
            <person name="Shapleigh J.P."/>
        </authorList>
    </citation>
    <scope>NUCLEOTIDE SEQUENCE [LARGE SCALE GENOMIC DNA]</scope>
    <source>
        <strain evidence="1 2">58Eu</strain>
    </source>
</reference>